<dbReference type="InterPro" id="IPR035439">
    <property type="entry name" value="UPF0145_dom_sf"/>
</dbReference>
<evidence type="ECO:0000313" key="4">
    <source>
        <dbReference type="Proteomes" id="UP000242754"/>
    </source>
</evidence>
<dbReference type="Pfam" id="PF01906">
    <property type="entry name" value="YbjQ_1"/>
    <property type="match status" value="1"/>
</dbReference>
<evidence type="ECO:0000256" key="1">
    <source>
        <dbReference type="ARBA" id="ARBA00010751"/>
    </source>
</evidence>
<evidence type="ECO:0000256" key="2">
    <source>
        <dbReference type="HAMAP-Rule" id="MF_00338"/>
    </source>
</evidence>
<accession>A0A143YM67</accession>
<dbReference type="NCBIfam" id="NF002224">
    <property type="entry name" value="PRK01119.1"/>
    <property type="match status" value="1"/>
</dbReference>
<dbReference type="EMBL" id="FJNE01000003">
    <property type="protein sequence ID" value="CZQ90696.1"/>
    <property type="molecule type" value="Genomic_DNA"/>
</dbReference>
<dbReference type="InterPro" id="IPR002765">
    <property type="entry name" value="UPF0145_YbjQ-like"/>
</dbReference>
<dbReference type="RefSeq" id="WP_087032677.1">
    <property type="nucleotide sequence ID" value="NZ_FJNE01000003.1"/>
</dbReference>
<dbReference type="PANTHER" id="PTHR34068">
    <property type="entry name" value="UPF0145 PROTEIN YBJQ"/>
    <property type="match status" value="1"/>
</dbReference>
<dbReference type="Gene3D" id="3.30.110.70">
    <property type="entry name" value="Hypothetical protein apc22750. Chain B"/>
    <property type="match status" value="1"/>
</dbReference>
<gene>
    <name evidence="3" type="ORF">Tpal_1299</name>
</gene>
<comment type="similarity">
    <text evidence="1 2">Belongs to the UPF0145 family.</text>
</comment>
<dbReference type="STRING" id="140314.SAMN04488076_12915"/>
<dbReference type="OrthoDB" id="9796448at2"/>
<keyword evidence="4" id="KW-1185">Reference proteome</keyword>
<dbReference type="Proteomes" id="UP000242754">
    <property type="component" value="Unassembled WGS sequence"/>
</dbReference>
<proteinExistence type="inferred from homology"/>
<evidence type="ECO:0000313" key="3">
    <source>
        <dbReference type="EMBL" id="CZQ90696.1"/>
    </source>
</evidence>
<dbReference type="HAMAP" id="MF_00338">
    <property type="entry name" value="UPF0145"/>
    <property type="match status" value="1"/>
</dbReference>
<name>A0A143YM67_9LACT</name>
<reference evidence="3 4" key="1">
    <citation type="submission" date="2016-02" db="EMBL/GenBank/DDBJ databases">
        <authorList>
            <person name="Wen L."/>
            <person name="He K."/>
            <person name="Yang H."/>
        </authorList>
    </citation>
    <scope>NUCLEOTIDE SEQUENCE [LARGE SCALE GENOMIC DNA]</scope>
    <source>
        <strain evidence="3">Trichococcus palustris</strain>
    </source>
</reference>
<dbReference type="AlphaFoldDB" id="A0A143YM67"/>
<organism evidence="3 4">
    <name type="scientific">Trichococcus palustris</name>
    <dbReference type="NCBI Taxonomy" id="140314"/>
    <lineage>
        <taxon>Bacteria</taxon>
        <taxon>Bacillati</taxon>
        <taxon>Bacillota</taxon>
        <taxon>Bacilli</taxon>
        <taxon>Lactobacillales</taxon>
        <taxon>Carnobacteriaceae</taxon>
        <taxon>Trichococcus</taxon>
    </lineage>
</organism>
<sequence length="113" mass="12295">MIITTTYHIEGKTISHYEGIVFGEVITGINVFKDLGAGIRNIVGGRSKSYEDELMVAREKALEEMEVRAKERGANAVVGTKMDYEVLGADNGMLMVTCSGTAVRLSDEPAYFG</sequence>
<protein>
    <recommendedName>
        <fullName evidence="2">UPF0145 protein Tpal_1299</fullName>
    </recommendedName>
</protein>
<dbReference type="PANTHER" id="PTHR34068:SF1">
    <property type="entry name" value="UPF0145 PROTEIN YBJQ"/>
    <property type="match status" value="1"/>
</dbReference>
<dbReference type="SUPFAM" id="SSF117782">
    <property type="entry name" value="YbjQ-like"/>
    <property type="match status" value="1"/>
</dbReference>